<protein>
    <submittedName>
        <fullName evidence="2">Kinase</fullName>
    </submittedName>
</protein>
<dbReference type="PANTHER" id="PTHR10285">
    <property type="entry name" value="URIDINE KINASE"/>
    <property type="match status" value="1"/>
</dbReference>
<dbReference type="Pfam" id="PF00485">
    <property type="entry name" value="PRK"/>
    <property type="match status" value="1"/>
</dbReference>
<name>A0A5R9JD92_9PROT</name>
<dbReference type="SUPFAM" id="SSF52540">
    <property type="entry name" value="P-loop containing nucleoside triphosphate hydrolases"/>
    <property type="match status" value="1"/>
</dbReference>
<sequence length="281" mass="31049">MEAGRFDPSPGANAFDAADRLIAETLVACRTRLGRPILTGLCGAQGSGKSTTAARLRHRLESAGHPTVVLSLDDFYLTRAERISLGRDVHPLLETRGVPGTHDLDLALATIDALLAGHEVALPVFDKTRDDRAPPQAWPHSPARVSIVILEGWCVAARPMPEEHLATPVNRLEQEEDGGGEWRRHVNAALSGPYRELFGRLDYRVLLLAPGFEHVHAWRLEQEERLDRVPGSALPSMDAAAVARFIAHYERVTRWILEDQPADLVIGIGPDRTPLTWRFND</sequence>
<dbReference type="InterPro" id="IPR006083">
    <property type="entry name" value="PRK/URK"/>
</dbReference>
<evidence type="ECO:0000259" key="1">
    <source>
        <dbReference type="Pfam" id="PF00485"/>
    </source>
</evidence>
<proteinExistence type="predicted"/>
<keyword evidence="2" id="KW-0808">Transferase</keyword>
<organism evidence="2 3">
    <name type="scientific">Lichenicoccus roseus</name>
    <dbReference type="NCBI Taxonomy" id="2683649"/>
    <lineage>
        <taxon>Bacteria</taxon>
        <taxon>Pseudomonadati</taxon>
        <taxon>Pseudomonadota</taxon>
        <taxon>Alphaproteobacteria</taxon>
        <taxon>Acetobacterales</taxon>
        <taxon>Acetobacteraceae</taxon>
        <taxon>Lichenicoccus</taxon>
    </lineage>
</organism>
<gene>
    <name evidence="2" type="ORF">FE263_13060</name>
</gene>
<dbReference type="Gene3D" id="3.40.50.300">
    <property type="entry name" value="P-loop containing nucleotide triphosphate hydrolases"/>
    <property type="match status" value="1"/>
</dbReference>
<dbReference type="InterPro" id="IPR027417">
    <property type="entry name" value="P-loop_NTPase"/>
</dbReference>
<dbReference type="Proteomes" id="UP000305654">
    <property type="component" value="Unassembled WGS sequence"/>
</dbReference>
<evidence type="ECO:0000313" key="3">
    <source>
        <dbReference type="Proteomes" id="UP000305654"/>
    </source>
</evidence>
<accession>A0A5R9JD92</accession>
<feature type="domain" description="Phosphoribulokinase/uridine kinase" evidence="1">
    <location>
        <begin position="40"/>
        <end position="152"/>
    </location>
</feature>
<evidence type="ECO:0000313" key="2">
    <source>
        <dbReference type="EMBL" id="TLU72258.1"/>
    </source>
</evidence>
<dbReference type="OrthoDB" id="455474at2"/>
<dbReference type="AlphaFoldDB" id="A0A5R9JD92"/>
<reference evidence="2 3" key="1">
    <citation type="submission" date="2019-05" db="EMBL/GenBank/DDBJ databases">
        <authorList>
            <person name="Pankratov T."/>
            <person name="Grouzdev D."/>
        </authorList>
    </citation>
    <scope>NUCLEOTIDE SEQUENCE [LARGE SCALE GENOMIC DNA]</scope>
    <source>
        <strain evidence="2 3">KEBCLARHB70R</strain>
    </source>
</reference>
<dbReference type="EMBL" id="VCDI01000004">
    <property type="protein sequence ID" value="TLU72258.1"/>
    <property type="molecule type" value="Genomic_DNA"/>
</dbReference>
<keyword evidence="2" id="KW-0418">Kinase</keyword>
<keyword evidence="3" id="KW-1185">Reference proteome</keyword>
<comment type="caution">
    <text evidence="2">The sequence shown here is derived from an EMBL/GenBank/DDBJ whole genome shotgun (WGS) entry which is preliminary data.</text>
</comment>
<dbReference type="GO" id="GO:0016301">
    <property type="term" value="F:kinase activity"/>
    <property type="evidence" value="ECO:0007669"/>
    <property type="project" value="UniProtKB-KW"/>
</dbReference>
<dbReference type="PRINTS" id="PR00988">
    <property type="entry name" value="URIDINKINASE"/>
</dbReference>
<dbReference type="GO" id="GO:0005524">
    <property type="term" value="F:ATP binding"/>
    <property type="evidence" value="ECO:0007669"/>
    <property type="project" value="InterPro"/>
</dbReference>